<proteinExistence type="predicted"/>
<dbReference type="EMBL" id="FUKP01000063">
    <property type="protein sequence ID" value="SJN33359.1"/>
    <property type="molecule type" value="Genomic_DNA"/>
</dbReference>
<feature type="domain" description="CAAX prenyl protease 2/Lysostaphin resistance protein A-like" evidence="2">
    <location>
        <begin position="98"/>
        <end position="207"/>
    </location>
</feature>
<keyword evidence="3" id="KW-0645">Protease</keyword>
<dbReference type="InterPro" id="IPR042150">
    <property type="entry name" value="MmRce1-like"/>
</dbReference>
<dbReference type="AlphaFoldDB" id="A0A1R4JMZ2"/>
<keyword evidence="1" id="KW-0812">Transmembrane</keyword>
<keyword evidence="3" id="KW-0378">Hydrolase</keyword>
<evidence type="ECO:0000313" key="3">
    <source>
        <dbReference type="EMBL" id="SJN33359.1"/>
    </source>
</evidence>
<protein>
    <submittedName>
        <fullName evidence="3">CAAX amino terminal protease family</fullName>
    </submittedName>
</protein>
<dbReference type="PANTHER" id="PTHR35797:SF1">
    <property type="entry name" value="PROTEASE"/>
    <property type="match status" value="1"/>
</dbReference>
<dbReference type="GO" id="GO:0004175">
    <property type="term" value="F:endopeptidase activity"/>
    <property type="evidence" value="ECO:0007669"/>
    <property type="project" value="UniProtKB-ARBA"/>
</dbReference>
<sequence>MAVNRAAGRPDSMDSPGSLVWLLSPLAAAAVLRRVRHGAVLLPRPADAVASSGTHRALAWGTAVLVYPAVTAGALGLGRAAGLVDLSRADVAGLGRSIATALGPALVKNLVEESCWRGYLTEELLRAGVGRVPLNLTVGAVWAAWHVPYYLRFLPEADMRAVLDVPRRAFAAVAAGVILAWTPLYTEVYALTRSVWPGVVMHAVEDAVVNPSAMATGIRYTRAGQWLVSPVVGAVTSVAYTAVGWALGRLGRALRGPVR</sequence>
<reference evidence="3 4" key="1">
    <citation type="submission" date="2017-02" db="EMBL/GenBank/DDBJ databases">
        <authorList>
            <person name="Peterson S.W."/>
        </authorList>
    </citation>
    <scope>NUCLEOTIDE SEQUENCE [LARGE SCALE GENOMIC DNA]</scope>
    <source>
        <strain evidence="3 4">2B3F</strain>
    </source>
</reference>
<name>A0A1R4JMZ2_9MICC</name>
<evidence type="ECO:0000256" key="1">
    <source>
        <dbReference type="SAM" id="Phobius"/>
    </source>
</evidence>
<gene>
    <name evidence="3" type="ORF">FM125_09560</name>
</gene>
<dbReference type="Pfam" id="PF02517">
    <property type="entry name" value="Rce1-like"/>
    <property type="match status" value="1"/>
</dbReference>
<keyword evidence="1" id="KW-0472">Membrane</keyword>
<accession>A0A1R4JMZ2</accession>
<evidence type="ECO:0000313" key="4">
    <source>
        <dbReference type="Proteomes" id="UP000196230"/>
    </source>
</evidence>
<keyword evidence="1" id="KW-1133">Transmembrane helix</keyword>
<feature type="transmembrane region" description="Helical" evidence="1">
    <location>
        <begin position="226"/>
        <end position="247"/>
    </location>
</feature>
<dbReference type="GO" id="GO:0080120">
    <property type="term" value="P:CAAX-box protein maturation"/>
    <property type="evidence" value="ECO:0007669"/>
    <property type="project" value="UniProtKB-ARBA"/>
</dbReference>
<dbReference type="Proteomes" id="UP000196230">
    <property type="component" value="Unassembled WGS sequence"/>
</dbReference>
<organism evidence="3 4">
    <name type="scientific">Micrococcus lylae</name>
    <dbReference type="NCBI Taxonomy" id="1273"/>
    <lineage>
        <taxon>Bacteria</taxon>
        <taxon>Bacillati</taxon>
        <taxon>Actinomycetota</taxon>
        <taxon>Actinomycetes</taxon>
        <taxon>Micrococcales</taxon>
        <taxon>Micrococcaceae</taxon>
        <taxon>Micrococcus</taxon>
    </lineage>
</organism>
<feature type="transmembrane region" description="Helical" evidence="1">
    <location>
        <begin position="169"/>
        <end position="186"/>
    </location>
</feature>
<dbReference type="GO" id="GO:0006508">
    <property type="term" value="P:proteolysis"/>
    <property type="evidence" value="ECO:0007669"/>
    <property type="project" value="UniProtKB-KW"/>
</dbReference>
<dbReference type="PANTHER" id="PTHR35797">
    <property type="entry name" value="PROTEASE-RELATED"/>
    <property type="match status" value="1"/>
</dbReference>
<evidence type="ECO:0000259" key="2">
    <source>
        <dbReference type="Pfam" id="PF02517"/>
    </source>
</evidence>
<dbReference type="InterPro" id="IPR003675">
    <property type="entry name" value="Rce1/LyrA-like_dom"/>
</dbReference>